<gene>
    <name evidence="2" type="ORF">HaLaN_21457</name>
</gene>
<sequence>MPTLHNSPNGSGSNVGGRHSSTMPMCIGYTPHSPVTPFESGAPKLSTAEAGQVPVTHLGAKVLPGGRAGRRAAGGPGSGRGSWAPPVCHKSCAAHDHARPRSGRRCRLWSRKGRAEQAG</sequence>
<evidence type="ECO:0000313" key="2">
    <source>
        <dbReference type="EMBL" id="GFH23783.1"/>
    </source>
</evidence>
<name>A0A699ZM95_HAELA</name>
<dbReference type="AlphaFoldDB" id="A0A699ZM95"/>
<organism evidence="2 3">
    <name type="scientific">Haematococcus lacustris</name>
    <name type="common">Green alga</name>
    <name type="synonym">Haematococcus pluvialis</name>
    <dbReference type="NCBI Taxonomy" id="44745"/>
    <lineage>
        <taxon>Eukaryota</taxon>
        <taxon>Viridiplantae</taxon>
        <taxon>Chlorophyta</taxon>
        <taxon>core chlorophytes</taxon>
        <taxon>Chlorophyceae</taxon>
        <taxon>CS clade</taxon>
        <taxon>Chlamydomonadales</taxon>
        <taxon>Haematococcaceae</taxon>
        <taxon>Haematococcus</taxon>
    </lineage>
</organism>
<feature type="region of interest" description="Disordered" evidence="1">
    <location>
        <begin position="62"/>
        <end position="119"/>
    </location>
</feature>
<proteinExistence type="predicted"/>
<protein>
    <submittedName>
        <fullName evidence="2">Uncharacterized protein</fullName>
    </submittedName>
</protein>
<keyword evidence="3" id="KW-1185">Reference proteome</keyword>
<dbReference type="Proteomes" id="UP000485058">
    <property type="component" value="Unassembled WGS sequence"/>
</dbReference>
<feature type="compositionally biased region" description="Basic residues" evidence="1">
    <location>
        <begin position="100"/>
        <end position="112"/>
    </location>
</feature>
<evidence type="ECO:0000313" key="3">
    <source>
        <dbReference type="Proteomes" id="UP000485058"/>
    </source>
</evidence>
<feature type="compositionally biased region" description="Low complexity" evidence="1">
    <location>
        <begin position="1"/>
        <end position="12"/>
    </location>
</feature>
<reference evidence="2 3" key="1">
    <citation type="submission" date="2020-02" db="EMBL/GenBank/DDBJ databases">
        <title>Draft genome sequence of Haematococcus lacustris strain NIES-144.</title>
        <authorList>
            <person name="Morimoto D."/>
            <person name="Nakagawa S."/>
            <person name="Yoshida T."/>
            <person name="Sawayama S."/>
        </authorList>
    </citation>
    <scope>NUCLEOTIDE SEQUENCE [LARGE SCALE GENOMIC DNA]</scope>
    <source>
        <strain evidence="2 3">NIES-144</strain>
    </source>
</reference>
<evidence type="ECO:0000256" key="1">
    <source>
        <dbReference type="SAM" id="MobiDB-lite"/>
    </source>
</evidence>
<dbReference type="EMBL" id="BLLF01002361">
    <property type="protein sequence ID" value="GFH23783.1"/>
    <property type="molecule type" value="Genomic_DNA"/>
</dbReference>
<comment type="caution">
    <text evidence="2">The sequence shown here is derived from an EMBL/GenBank/DDBJ whole genome shotgun (WGS) entry which is preliminary data.</text>
</comment>
<accession>A0A699ZM95</accession>
<feature type="region of interest" description="Disordered" evidence="1">
    <location>
        <begin position="1"/>
        <end position="28"/>
    </location>
</feature>